<keyword evidence="1" id="KW-1133">Transmembrane helix</keyword>
<keyword evidence="1" id="KW-0472">Membrane</keyword>
<accession>A0ABQ2ARL6</accession>
<gene>
    <name evidence="2" type="ORF">GCM10007170_18300</name>
</gene>
<evidence type="ECO:0000313" key="3">
    <source>
        <dbReference type="Proteomes" id="UP000643279"/>
    </source>
</evidence>
<proteinExistence type="predicted"/>
<dbReference type="RefSeq" id="WP_188571309.1">
    <property type="nucleotide sequence ID" value="NZ_BMFW01000006.1"/>
</dbReference>
<protein>
    <submittedName>
        <fullName evidence="2">Uncharacterized protein</fullName>
    </submittedName>
</protein>
<keyword evidence="1" id="KW-0812">Transmembrane</keyword>
<sequence length="88" mass="9721">MGEKTKNEALQRAINRPFYYGYAAAGTTIYAYTKEEWGIGASSGGGDHNLIRSFNFSLFMMMLMVPASLACLGFGVLALFSLSPSWHW</sequence>
<feature type="transmembrane region" description="Helical" evidence="1">
    <location>
        <begin position="58"/>
        <end position="82"/>
    </location>
</feature>
<name>A0ABQ2ARL6_9MICC</name>
<dbReference type="Proteomes" id="UP000643279">
    <property type="component" value="Unassembled WGS sequence"/>
</dbReference>
<reference evidence="3" key="1">
    <citation type="journal article" date="2019" name="Int. J. Syst. Evol. Microbiol.">
        <title>The Global Catalogue of Microorganisms (GCM) 10K type strain sequencing project: providing services to taxonomists for standard genome sequencing and annotation.</title>
        <authorList>
            <consortium name="The Broad Institute Genomics Platform"/>
            <consortium name="The Broad Institute Genome Sequencing Center for Infectious Disease"/>
            <person name="Wu L."/>
            <person name="Ma J."/>
        </authorList>
    </citation>
    <scope>NUCLEOTIDE SEQUENCE [LARGE SCALE GENOMIC DNA]</scope>
    <source>
        <strain evidence="3">CGMCC 1.12778</strain>
    </source>
</reference>
<evidence type="ECO:0000256" key="1">
    <source>
        <dbReference type="SAM" id="Phobius"/>
    </source>
</evidence>
<dbReference type="EMBL" id="BMFW01000006">
    <property type="protein sequence ID" value="GGH94638.1"/>
    <property type="molecule type" value="Genomic_DNA"/>
</dbReference>
<organism evidence="2 3">
    <name type="scientific">Arthrobacter liuii</name>
    <dbReference type="NCBI Taxonomy" id="1476996"/>
    <lineage>
        <taxon>Bacteria</taxon>
        <taxon>Bacillati</taxon>
        <taxon>Actinomycetota</taxon>
        <taxon>Actinomycetes</taxon>
        <taxon>Micrococcales</taxon>
        <taxon>Micrococcaceae</taxon>
        <taxon>Arthrobacter</taxon>
    </lineage>
</organism>
<evidence type="ECO:0000313" key="2">
    <source>
        <dbReference type="EMBL" id="GGH94638.1"/>
    </source>
</evidence>
<comment type="caution">
    <text evidence="2">The sequence shown here is derived from an EMBL/GenBank/DDBJ whole genome shotgun (WGS) entry which is preliminary data.</text>
</comment>
<keyword evidence="3" id="KW-1185">Reference proteome</keyword>